<proteinExistence type="predicted"/>
<dbReference type="Gene3D" id="3.40.630.30">
    <property type="match status" value="1"/>
</dbReference>
<dbReference type="Pfam" id="PF13527">
    <property type="entry name" value="Acetyltransf_9"/>
    <property type="match status" value="1"/>
</dbReference>
<sequence length="179" mass="19309">MDDELAPAPTPGPLTAGLPTARAATPSDAAGIIRLRSEYVLSEPMGEEWIRRCTAELAPRLAPGGDARAFVIDAPGGSMAACALGLIHRVLPAPSYPWGLAGRVHVVATRPDARRRGYARAVVRALLDELRTEHVTLFELHASQEAAPLYREFGFADSPALMRMTHLEEPGGRLPDRRT</sequence>
<name>A0ABY7IZ95_STRNI</name>
<dbReference type="CDD" id="cd04301">
    <property type="entry name" value="NAT_SF"/>
    <property type="match status" value="1"/>
</dbReference>
<evidence type="ECO:0000259" key="2">
    <source>
        <dbReference type="PROSITE" id="PS51186"/>
    </source>
</evidence>
<dbReference type="InterPro" id="IPR016181">
    <property type="entry name" value="Acyl_CoA_acyltransferase"/>
</dbReference>
<evidence type="ECO:0000256" key="1">
    <source>
        <dbReference type="SAM" id="MobiDB-lite"/>
    </source>
</evidence>
<reference evidence="3 4" key="1">
    <citation type="submission" date="2022-12" db="EMBL/GenBank/DDBJ databases">
        <authorList>
            <person name="Ruckert C."/>
            <person name="Busche T."/>
            <person name="Kalinowski J."/>
            <person name="Wittmann C."/>
        </authorList>
    </citation>
    <scope>NUCLEOTIDE SEQUENCE [LARGE SCALE GENOMIC DNA]</scope>
    <source>
        <strain evidence="3 4">DSM 40276</strain>
    </source>
</reference>
<evidence type="ECO:0000313" key="3">
    <source>
        <dbReference type="EMBL" id="WAU04119.1"/>
    </source>
</evidence>
<feature type="domain" description="N-acetyltransferase" evidence="2">
    <location>
        <begin position="19"/>
        <end position="179"/>
    </location>
</feature>
<dbReference type="SUPFAM" id="SSF55729">
    <property type="entry name" value="Acyl-CoA N-acyltransferases (Nat)"/>
    <property type="match status" value="1"/>
</dbReference>
<dbReference type="InterPro" id="IPR000182">
    <property type="entry name" value="GNAT_dom"/>
</dbReference>
<dbReference type="EMBL" id="CP114203">
    <property type="protein sequence ID" value="WAU04119.1"/>
    <property type="molecule type" value="Genomic_DNA"/>
</dbReference>
<dbReference type="PROSITE" id="PS51186">
    <property type="entry name" value="GNAT"/>
    <property type="match status" value="1"/>
</dbReference>
<evidence type="ECO:0000313" key="4">
    <source>
        <dbReference type="Proteomes" id="UP001210169"/>
    </source>
</evidence>
<organism evidence="3 4">
    <name type="scientific">Streptomyces nigrescens</name>
    <dbReference type="NCBI Taxonomy" id="1920"/>
    <lineage>
        <taxon>Bacteria</taxon>
        <taxon>Bacillati</taxon>
        <taxon>Actinomycetota</taxon>
        <taxon>Actinomycetes</taxon>
        <taxon>Kitasatosporales</taxon>
        <taxon>Streptomycetaceae</taxon>
        <taxon>Streptomyces</taxon>
    </lineage>
</organism>
<feature type="region of interest" description="Disordered" evidence="1">
    <location>
        <begin position="1"/>
        <end position="21"/>
    </location>
</feature>
<keyword evidence="4" id="KW-1185">Reference proteome</keyword>
<dbReference type="Proteomes" id="UP001210169">
    <property type="component" value="Chromosome"/>
</dbReference>
<accession>A0ABY7IZ95</accession>
<gene>
    <name evidence="3" type="ORF">STRNI_002353</name>
</gene>
<protein>
    <submittedName>
        <fullName evidence="3">GNAT family N-acetyltransferase</fullName>
    </submittedName>
</protein>